<dbReference type="RefSeq" id="XP_075080558.1">
    <property type="nucleotide sequence ID" value="XM_075224457.1"/>
</dbReference>
<protein>
    <submittedName>
        <fullName evidence="2">Uncharacterized protein LOC142166046</fullName>
    </submittedName>
</protein>
<reference evidence="1" key="1">
    <citation type="journal article" date="2014" name="Nat. Commun.">
        <title>The tobacco genome sequence and its comparison with those of tomato and potato.</title>
        <authorList>
            <person name="Sierro N."/>
            <person name="Battey J.N."/>
            <person name="Ouadi S."/>
            <person name="Bakaher N."/>
            <person name="Bovet L."/>
            <person name="Willig A."/>
            <person name="Goepfert S."/>
            <person name="Peitsch M.C."/>
            <person name="Ivanov N.V."/>
        </authorList>
    </citation>
    <scope>NUCLEOTIDE SEQUENCE [LARGE SCALE GENOMIC DNA]</scope>
</reference>
<organism evidence="1 2">
    <name type="scientific">Nicotiana tabacum</name>
    <name type="common">Common tobacco</name>
    <dbReference type="NCBI Taxonomy" id="4097"/>
    <lineage>
        <taxon>Eukaryota</taxon>
        <taxon>Viridiplantae</taxon>
        <taxon>Streptophyta</taxon>
        <taxon>Embryophyta</taxon>
        <taxon>Tracheophyta</taxon>
        <taxon>Spermatophyta</taxon>
        <taxon>Magnoliopsida</taxon>
        <taxon>eudicotyledons</taxon>
        <taxon>Gunneridae</taxon>
        <taxon>Pentapetalae</taxon>
        <taxon>asterids</taxon>
        <taxon>lamiids</taxon>
        <taxon>Solanales</taxon>
        <taxon>Solanaceae</taxon>
        <taxon>Nicotianoideae</taxon>
        <taxon>Nicotianeae</taxon>
        <taxon>Nicotiana</taxon>
    </lineage>
</organism>
<keyword evidence="1" id="KW-1185">Reference proteome</keyword>
<reference evidence="2" key="2">
    <citation type="submission" date="2025-08" db="UniProtKB">
        <authorList>
            <consortium name="RefSeq"/>
        </authorList>
    </citation>
    <scope>IDENTIFICATION</scope>
    <source>
        <tissue evidence="2">Leaf</tissue>
    </source>
</reference>
<gene>
    <name evidence="2" type="primary">LOC142166046</name>
</gene>
<dbReference type="Proteomes" id="UP000790787">
    <property type="component" value="Chromosome 11"/>
</dbReference>
<sequence>MDIHLKFWEKAMERRARRSVSILENQFEFMPGRSIAEAIHLVRRLTEHYRERKNDLHMIFIDLEKTHDKVPRKVLWRCLEISGVPVAYIRVIKDIYDGSKTRVRTVGGDLD</sequence>
<proteinExistence type="predicted"/>
<evidence type="ECO:0000313" key="2">
    <source>
        <dbReference type="RefSeq" id="XP_075080558.1"/>
    </source>
</evidence>
<evidence type="ECO:0000313" key="1">
    <source>
        <dbReference type="Proteomes" id="UP000790787"/>
    </source>
</evidence>
<accession>A0AC58S6D8</accession>
<name>A0AC58S6D8_TOBAC</name>